<gene>
    <name evidence="3" type="ORF">ACFPFO_19850</name>
</gene>
<feature type="domain" description="Archaeal Type IV pilin N-terminal" evidence="2">
    <location>
        <begin position="6"/>
        <end position="77"/>
    </location>
</feature>
<sequence>MRRPWVSLVVGTLLLIALVVCFAALIAVAFGSMPIASSGSDAAFEMEVGADGEIELDHVAGDPVAVDELSMTISVDGEALEHQPEIPFSGTTGFDGPPSGPINARSSASEWSAGESVSLEVAGTNDPEVTAGDRVTVTLTVDGETIAREETTAS</sequence>
<evidence type="ECO:0000313" key="4">
    <source>
        <dbReference type="Proteomes" id="UP001595925"/>
    </source>
</evidence>
<dbReference type="EMBL" id="JBHSJG010000056">
    <property type="protein sequence ID" value="MFC4989975.1"/>
    <property type="molecule type" value="Genomic_DNA"/>
</dbReference>
<comment type="caution">
    <text evidence="3">The sequence shown here is derived from an EMBL/GenBank/DDBJ whole genome shotgun (WGS) entry which is preliminary data.</text>
</comment>
<evidence type="ECO:0000259" key="2">
    <source>
        <dbReference type="Pfam" id="PF07790"/>
    </source>
</evidence>
<keyword evidence="4" id="KW-1185">Reference proteome</keyword>
<dbReference type="InterPro" id="IPR012859">
    <property type="entry name" value="Pilin_N_archaeal"/>
</dbReference>
<reference evidence="3 4" key="1">
    <citation type="journal article" date="2019" name="Int. J. Syst. Evol. Microbiol.">
        <title>The Global Catalogue of Microorganisms (GCM) 10K type strain sequencing project: providing services to taxonomists for standard genome sequencing and annotation.</title>
        <authorList>
            <consortium name="The Broad Institute Genomics Platform"/>
            <consortium name="The Broad Institute Genome Sequencing Center for Infectious Disease"/>
            <person name="Wu L."/>
            <person name="Ma J."/>
        </authorList>
    </citation>
    <scope>NUCLEOTIDE SEQUENCE [LARGE SCALE GENOMIC DNA]</scope>
    <source>
        <strain evidence="3 4">CGMCC 1.15824</strain>
    </source>
</reference>
<dbReference type="Proteomes" id="UP001595925">
    <property type="component" value="Unassembled WGS sequence"/>
</dbReference>
<accession>A0ABD5QJS2</accession>
<feature type="region of interest" description="Disordered" evidence="1">
    <location>
        <begin position="84"/>
        <end position="109"/>
    </location>
</feature>
<protein>
    <submittedName>
        <fullName evidence="3">Type IV pilin N-terminal domain-containing protein</fullName>
    </submittedName>
</protein>
<organism evidence="3 4">
    <name type="scientific">Saliphagus infecundisoli</name>
    <dbReference type="NCBI Taxonomy" id="1849069"/>
    <lineage>
        <taxon>Archaea</taxon>
        <taxon>Methanobacteriati</taxon>
        <taxon>Methanobacteriota</taxon>
        <taxon>Stenosarchaea group</taxon>
        <taxon>Halobacteria</taxon>
        <taxon>Halobacteriales</taxon>
        <taxon>Natrialbaceae</taxon>
        <taxon>Saliphagus</taxon>
    </lineage>
</organism>
<dbReference type="RefSeq" id="WP_224827916.1">
    <property type="nucleotide sequence ID" value="NZ_JAIWHV010000002.1"/>
</dbReference>
<dbReference type="Pfam" id="PF07790">
    <property type="entry name" value="Pilin_N"/>
    <property type="match status" value="1"/>
</dbReference>
<evidence type="ECO:0000256" key="1">
    <source>
        <dbReference type="SAM" id="MobiDB-lite"/>
    </source>
</evidence>
<name>A0ABD5QJS2_9EURY</name>
<proteinExistence type="predicted"/>
<dbReference type="AlphaFoldDB" id="A0ABD5QJS2"/>
<evidence type="ECO:0000313" key="3">
    <source>
        <dbReference type="EMBL" id="MFC4989975.1"/>
    </source>
</evidence>